<name>A0A1F5Z7R3_9BACT</name>
<organism evidence="8 9">
    <name type="scientific">Candidatus Gottesmanbacteria bacterium RIFCSPHIGHO2_01_FULL_40_15</name>
    <dbReference type="NCBI Taxonomy" id="1798376"/>
    <lineage>
        <taxon>Bacteria</taxon>
        <taxon>Candidatus Gottesmaniibacteriota</taxon>
    </lineage>
</organism>
<accession>A0A1F5Z7R3</accession>
<keyword evidence="5 6" id="KW-0472">Membrane</keyword>
<dbReference type="EMBL" id="MFJF01000001">
    <property type="protein sequence ID" value="OGG08405.1"/>
    <property type="molecule type" value="Genomic_DNA"/>
</dbReference>
<keyword evidence="3 6" id="KW-0812">Transmembrane</keyword>
<evidence type="ECO:0000256" key="1">
    <source>
        <dbReference type="ARBA" id="ARBA00004651"/>
    </source>
</evidence>
<dbReference type="InterPro" id="IPR052159">
    <property type="entry name" value="Competence_DNA_uptake"/>
</dbReference>
<dbReference type="PANTHER" id="PTHR30619:SF7">
    <property type="entry name" value="BETA-LACTAMASE DOMAIN PROTEIN"/>
    <property type="match status" value="1"/>
</dbReference>
<evidence type="ECO:0000256" key="4">
    <source>
        <dbReference type="ARBA" id="ARBA00022989"/>
    </source>
</evidence>
<sequence>MFNPFSQVINSLLPEPQAGLLNGILFGIRSNISGSFYRALVDTGTLHIIALSGMNITILTNLTAKVTLIFGRKFSSLLTICLIGLFVRFVGPGPTIVRAAIMGSMSLVAVYFGRRYFALLSLILTSILMLLMDLSLIKNLSFQLSFLATLGLITANKKGTGQYRKEAWGSFLWPIYENLRLTLWAQIFTLPVILFNFRRLSLISPIANLLIEWTIQPIMVLGFITAITGWIFLPVGKIAGWMTWVPLTYLLTVVKFLAKFPMASVEF</sequence>
<feature type="domain" description="ComEC/Rec2-related protein" evidence="7">
    <location>
        <begin position="24"/>
        <end position="266"/>
    </location>
</feature>
<evidence type="ECO:0000256" key="6">
    <source>
        <dbReference type="SAM" id="Phobius"/>
    </source>
</evidence>
<evidence type="ECO:0000313" key="9">
    <source>
        <dbReference type="Proteomes" id="UP000177354"/>
    </source>
</evidence>
<feature type="transmembrane region" description="Helical" evidence="6">
    <location>
        <begin position="74"/>
        <end position="90"/>
    </location>
</feature>
<evidence type="ECO:0000259" key="7">
    <source>
        <dbReference type="Pfam" id="PF03772"/>
    </source>
</evidence>
<keyword evidence="2" id="KW-1003">Cell membrane</keyword>
<feature type="transmembrane region" description="Helical" evidence="6">
    <location>
        <begin position="119"/>
        <end position="137"/>
    </location>
</feature>
<gene>
    <name evidence="8" type="ORF">A2777_03060</name>
</gene>
<evidence type="ECO:0000256" key="3">
    <source>
        <dbReference type="ARBA" id="ARBA00022692"/>
    </source>
</evidence>
<dbReference type="PANTHER" id="PTHR30619">
    <property type="entry name" value="DNA INTERNALIZATION/COMPETENCE PROTEIN COMEC/REC2"/>
    <property type="match status" value="1"/>
</dbReference>
<evidence type="ECO:0000256" key="2">
    <source>
        <dbReference type="ARBA" id="ARBA00022475"/>
    </source>
</evidence>
<dbReference type="GO" id="GO:0005886">
    <property type="term" value="C:plasma membrane"/>
    <property type="evidence" value="ECO:0007669"/>
    <property type="project" value="UniProtKB-SubCell"/>
</dbReference>
<feature type="transmembrane region" description="Helical" evidence="6">
    <location>
        <begin position="96"/>
        <end position="112"/>
    </location>
</feature>
<proteinExistence type="predicted"/>
<feature type="transmembrane region" description="Helical" evidence="6">
    <location>
        <begin position="44"/>
        <end position="62"/>
    </location>
</feature>
<dbReference type="NCBIfam" id="TIGR00360">
    <property type="entry name" value="ComEC_N-term"/>
    <property type="match status" value="1"/>
</dbReference>
<keyword evidence="4 6" id="KW-1133">Transmembrane helix</keyword>
<dbReference type="Proteomes" id="UP000177354">
    <property type="component" value="Unassembled WGS sequence"/>
</dbReference>
<evidence type="ECO:0000313" key="8">
    <source>
        <dbReference type="EMBL" id="OGG08405.1"/>
    </source>
</evidence>
<dbReference type="AlphaFoldDB" id="A0A1F5Z7R3"/>
<reference evidence="8 9" key="1">
    <citation type="journal article" date="2016" name="Nat. Commun.">
        <title>Thousands of microbial genomes shed light on interconnected biogeochemical processes in an aquifer system.</title>
        <authorList>
            <person name="Anantharaman K."/>
            <person name="Brown C.T."/>
            <person name="Hug L.A."/>
            <person name="Sharon I."/>
            <person name="Castelle C.J."/>
            <person name="Probst A.J."/>
            <person name="Thomas B.C."/>
            <person name="Singh A."/>
            <person name="Wilkins M.J."/>
            <person name="Karaoz U."/>
            <person name="Brodie E.L."/>
            <person name="Williams K.H."/>
            <person name="Hubbard S.S."/>
            <person name="Banfield J.F."/>
        </authorList>
    </citation>
    <scope>NUCLEOTIDE SEQUENCE [LARGE SCALE GENOMIC DNA]</scope>
</reference>
<dbReference type="InterPro" id="IPR004477">
    <property type="entry name" value="ComEC_N"/>
</dbReference>
<feature type="transmembrane region" description="Helical" evidence="6">
    <location>
        <begin position="238"/>
        <end position="258"/>
    </location>
</feature>
<evidence type="ECO:0000256" key="5">
    <source>
        <dbReference type="ARBA" id="ARBA00023136"/>
    </source>
</evidence>
<comment type="subcellular location">
    <subcellularLocation>
        <location evidence="1">Cell membrane</location>
        <topology evidence="1">Multi-pass membrane protein</topology>
    </subcellularLocation>
</comment>
<dbReference type="Pfam" id="PF03772">
    <property type="entry name" value="Competence"/>
    <property type="match status" value="1"/>
</dbReference>
<feature type="transmembrane region" description="Helical" evidence="6">
    <location>
        <begin position="181"/>
        <end position="197"/>
    </location>
</feature>
<feature type="transmembrane region" description="Helical" evidence="6">
    <location>
        <begin position="209"/>
        <end position="232"/>
    </location>
</feature>
<comment type="caution">
    <text evidence="8">The sequence shown here is derived from an EMBL/GenBank/DDBJ whole genome shotgun (WGS) entry which is preliminary data.</text>
</comment>
<protein>
    <recommendedName>
        <fullName evidence="7">ComEC/Rec2-related protein domain-containing protein</fullName>
    </recommendedName>
</protein>